<evidence type="ECO:0000313" key="6">
    <source>
        <dbReference type="EMBL" id="GGY73732.1"/>
    </source>
</evidence>
<comment type="subcellular location">
    <subcellularLocation>
        <location evidence="1">Cytoplasm</location>
    </subcellularLocation>
</comment>
<evidence type="ECO:0000256" key="4">
    <source>
        <dbReference type="ARBA" id="ARBA00022490"/>
    </source>
</evidence>
<keyword evidence="7" id="KW-1185">Reference proteome</keyword>
<dbReference type="Pfam" id="PF03937">
    <property type="entry name" value="Sdh5"/>
    <property type="match status" value="1"/>
</dbReference>
<keyword evidence="4" id="KW-0963">Cytoplasm</keyword>
<protein>
    <recommendedName>
        <fullName evidence="3">FAD assembly factor SdhE</fullName>
    </recommendedName>
</protein>
<evidence type="ECO:0000313" key="7">
    <source>
        <dbReference type="Proteomes" id="UP000619761"/>
    </source>
</evidence>
<name>A0ABQ3B562_9GAMM</name>
<evidence type="ECO:0000256" key="2">
    <source>
        <dbReference type="ARBA" id="ARBA00008571"/>
    </source>
</evidence>
<dbReference type="Gene3D" id="1.10.150.250">
    <property type="entry name" value="Flavinator of succinate dehydrogenase"/>
    <property type="match status" value="1"/>
</dbReference>
<accession>A0ABQ3B562</accession>
<sequence length="85" mass="10377">MERNRLFWGSRRGMLELDLVLMPFLENVYPTLEQADKELYWKLLECEDQDMFAWFLRREDPDDNELKRIVNIVRDNTGLQPEQRS</sequence>
<keyword evidence="5" id="KW-0143">Chaperone</keyword>
<dbReference type="InterPro" id="IPR036714">
    <property type="entry name" value="SDH_sf"/>
</dbReference>
<comment type="caution">
    <text evidence="6">The sequence shown here is derived from an EMBL/GenBank/DDBJ whole genome shotgun (WGS) entry which is preliminary data.</text>
</comment>
<dbReference type="PANTHER" id="PTHR39585">
    <property type="entry name" value="FAD ASSEMBLY FACTOR SDHE"/>
    <property type="match status" value="1"/>
</dbReference>
<gene>
    <name evidence="6" type="ORF">GCM10011613_18710</name>
</gene>
<dbReference type="SUPFAM" id="SSF109910">
    <property type="entry name" value="YgfY-like"/>
    <property type="match status" value="1"/>
</dbReference>
<evidence type="ECO:0000256" key="1">
    <source>
        <dbReference type="ARBA" id="ARBA00004496"/>
    </source>
</evidence>
<comment type="similarity">
    <text evidence="2">Belongs to the SdhE FAD assembly factor family.</text>
</comment>
<organism evidence="6 7">
    <name type="scientific">Cellvibrio zantedeschiae</name>
    <dbReference type="NCBI Taxonomy" id="1237077"/>
    <lineage>
        <taxon>Bacteria</taxon>
        <taxon>Pseudomonadati</taxon>
        <taxon>Pseudomonadota</taxon>
        <taxon>Gammaproteobacteria</taxon>
        <taxon>Cellvibrionales</taxon>
        <taxon>Cellvibrionaceae</taxon>
        <taxon>Cellvibrio</taxon>
    </lineage>
</organism>
<proteinExistence type="inferred from homology"/>
<dbReference type="PANTHER" id="PTHR39585:SF1">
    <property type="entry name" value="FAD ASSEMBLY FACTOR SDHE"/>
    <property type="match status" value="1"/>
</dbReference>
<dbReference type="EMBL" id="BMYZ01000001">
    <property type="protein sequence ID" value="GGY73732.1"/>
    <property type="molecule type" value="Genomic_DNA"/>
</dbReference>
<evidence type="ECO:0000256" key="5">
    <source>
        <dbReference type="ARBA" id="ARBA00023186"/>
    </source>
</evidence>
<dbReference type="InterPro" id="IPR005631">
    <property type="entry name" value="SDH"/>
</dbReference>
<evidence type="ECO:0000256" key="3">
    <source>
        <dbReference type="ARBA" id="ARBA00019418"/>
    </source>
</evidence>
<reference evidence="7" key="1">
    <citation type="journal article" date="2019" name="Int. J. Syst. Evol. Microbiol.">
        <title>The Global Catalogue of Microorganisms (GCM) 10K type strain sequencing project: providing services to taxonomists for standard genome sequencing and annotation.</title>
        <authorList>
            <consortium name="The Broad Institute Genomics Platform"/>
            <consortium name="The Broad Institute Genome Sequencing Center for Infectious Disease"/>
            <person name="Wu L."/>
            <person name="Ma J."/>
        </authorList>
    </citation>
    <scope>NUCLEOTIDE SEQUENCE [LARGE SCALE GENOMIC DNA]</scope>
    <source>
        <strain evidence="7">KCTC 32239</strain>
    </source>
</reference>
<dbReference type="Proteomes" id="UP000619761">
    <property type="component" value="Unassembled WGS sequence"/>
</dbReference>
<dbReference type="InterPro" id="IPR050531">
    <property type="entry name" value="SdhE_FAD_assembly_factor"/>
</dbReference>